<dbReference type="InterPro" id="IPR027393">
    <property type="entry name" value="Virus_scaffolding_prot_C"/>
</dbReference>
<name>A0ABZ2CEM7_9BACI</name>
<reference evidence="2 3" key="1">
    <citation type="submission" date="2023-10" db="EMBL/GenBank/DDBJ databases">
        <title>Niallia locisalis sp.nov. isolated from a salt pond sample.</title>
        <authorList>
            <person name="Li X.-J."/>
            <person name="Dong L."/>
        </authorList>
    </citation>
    <scope>NUCLEOTIDE SEQUENCE [LARGE SCALE GENOMIC DNA]</scope>
    <source>
        <strain evidence="2 3">DSM 29761</strain>
    </source>
</reference>
<proteinExistence type="predicted"/>
<evidence type="ECO:0000313" key="2">
    <source>
        <dbReference type="EMBL" id="WVX80420.1"/>
    </source>
</evidence>
<evidence type="ECO:0000313" key="3">
    <source>
        <dbReference type="Proteomes" id="UP001357223"/>
    </source>
</evidence>
<protein>
    <submittedName>
        <fullName evidence="2">IDEAL domain-containing protein</fullName>
    </submittedName>
</protein>
<sequence length="65" mass="7773">MNKYSLNAPQQTEVIDDSLFAEMVLDKALRDFQKEQILKEIDLSLRDRNKEQFLILTEKLQKFLE</sequence>
<feature type="domain" description="IDEAL" evidence="1">
    <location>
        <begin position="24"/>
        <end position="60"/>
    </location>
</feature>
<gene>
    <name evidence="2" type="ORF">R4Z09_24715</name>
</gene>
<organism evidence="2 3">
    <name type="scientific">Niallia oryzisoli</name>
    <dbReference type="NCBI Taxonomy" id="1737571"/>
    <lineage>
        <taxon>Bacteria</taxon>
        <taxon>Bacillati</taxon>
        <taxon>Bacillota</taxon>
        <taxon>Bacilli</taxon>
        <taxon>Bacillales</taxon>
        <taxon>Bacillaceae</taxon>
        <taxon>Niallia</taxon>
    </lineage>
</organism>
<dbReference type="SMART" id="SM00914">
    <property type="entry name" value="IDEAL"/>
    <property type="match status" value="1"/>
</dbReference>
<dbReference type="Gene3D" id="4.10.810.10">
    <property type="entry name" value="Virus Scaffolding Protein, Chain A"/>
    <property type="match status" value="1"/>
</dbReference>
<dbReference type="Proteomes" id="UP001357223">
    <property type="component" value="Chromosome"/>
</dbReference>
<dbReference type="Pfam" id="PF08858">
    <property type="entry name" value="IDEAL"/>
    <property type="match status" value="1"/>
</dbReference>
<dbReference type="EMBL" id="CP137640">
    <property type="protein sequence ID" value="WVX80420.1"/>
    <property type="molecule type" value="Genomic_DNA"/>
</dbReference>
<evidence type="ECO:0000259" key="1">
    <source>
        <dbReference type="SMART" id="SM00914"/>
    </source>
</evidence>
<dbReference type="RefSeq" id="WP_338449351.1">
    <property type="nucleotide sequence ID" value="NZ_CP137640.1"/>
</dbReference>
<accession>A0ABZ2CEM7</accession>
<keyword evidence="3" id="KW-1185">Reference proteome</keyword>
<dbReference type="InterPro" id="IPR014957">
    <property type="entry name" value="IDEAL_dom"/>
</dbReference>